<evidence type="ECO:0000256" key="3">
    <source>
        <dbReference type="SAM" id="Phobius"/>
    </source>
</evidence>
<keyword evidence="3" id="KW-0472">Membrane</keyword>
<organism evidence="5 6">
    <name type="scientific">Halogeometricum borinquense</name>
    <dbReference type="NCBI Taxonomy" id="60847"/>
    <lineage>
        <taxon>Archaea</taxon>
        <taxon>Methanobacteriati</taxon>
        <taxon>Methanobacteriota</taxon>
        <taxon>Stenosarchaea group</taxon>
        <taxon>Halobacteria</taxon>
        <taxon>Halobacteriales</taxon>
        <taxon>Haloferacaceae</taxon>
        <taxon>Halogeometricum</taxon>
    </lineage>
</organism>
<keyword evidence="3" id="KW-1133">Transmembrane helix</keyword>
<dbReference type="NCBIfam" id="TIGR04126">
    <property type="entry name" value="PGF_CTERM"/>
    <property type="match status" value="1"/>
</dbReference>
<comment type="caution">
    <text evidence="5">The sequence shown here is derived from an EMBL/GenBank/DDBJ whole genome shotgun (WGS) entry which is preliminary data.</text>
</comment>
<dbReference type="GO" id="GO:0030115">
    <property type="term" value="C:S-layer"/>
    <property type="evidence" value="ECO:0007669"/>
    <property type="project" value="UniProtKB-SubCell"/>
</dbReference>
<dbReference type="GO" id="GO:0005886">
    <property type="term" value="C:plasma membrane"/>
    <property type="evidence" value="ECO:0007669"/>
    <property type="project" value="UniProtKB-SubCell"/>
</dbReference>
<gene>
    <name evidence="5" type="ORF">ELS19_18945</name>
</gene>
<feature type="compositionally biased region" description="Low complexity" evidence="2">
    <location>
        <begin position="1090"/>
        <end position="1130"/>
    </location>
</feature>
<evidence type="ECO:0000313" key="5">
    <source>
        <dbReference type="EMBL" id="RYJ08576.1"/>
    </source>
</evidence>
<feature type="region of interest" description="Disordered" evidence="2">
    <location>
        <begin position="1069"/>
        <end position="1134"/>
    </location>
</feature>
<evidence type="ECO:0000313" key="6">
    <source>
        <dbReference type="Proteomes" id="UP000294028"/>
    </source>
</evidence>
<proteinExistence type="predicted"/>
<dbReference type="InterPro" id="IPR057149">
    <property type="entry name" value="DUF7827"/>
</dbReference>
<evidence type="ECO:0000256" key="1">
    <source>
        <dbReference type="ARBA" id="ARBA00022729"/>
    </source>
</evidence>
<dbReference type="NCBIfam" id="NF045517">
    <property type="entry name" value="halo_surf_dom"/>
    <property type="match status" value="1"/>
</dbReference>
<reference evidence="5 6" key="1">
    <citation type="submission" date="2018-12" db="EMBL/GenBank/DDBJ databases">
        <title>Genome analysis provides insights into bioremediation potentialities of Halogeometricum borinquense strain N11.</title>
        <authorList>
            <person name="Najjari A."/>
            <person name="Youssef N."/>
            <person name="Fhoula I."/>
            <person name="Ben Dhia O."/>
            <person name="Mahjoubi M."/>
            <person name="Ouzari H.I."/>
            <person name="Cherif A."/>
        </authorList>
    </citation>
    <scope>NUCLEOTIDE SEQUENCE [LARGE SCALE GENOMIC DNA]</scope>
    <source>
        <strain evidence="5 6">N11</strain>
    </source>
</reference>
<feature type="region of interest" description="Disordered" evidence="2">
    <location>
        <begin position="766"/>
        <end position="795"/>
    </location>
</feature>
<dbReference type="Pfam" id="PF17963">
    <property type="entry name" value="Big_9"/>
    <property type="match status" value="2"/>
</dbReference>
<dbReference type="EMBL" id="RZHH01000003">
    <property type="protein sequence ID" value="RYJ08576.1"/>
    <property type="molecule type" value="Genomic_DNA"/>
</dbReference>
<dbReference type="Proteomes" id="UP000294028">
    <property type="component" value="Unassembled WGS sequence"/>
</dbReference>
<dbReference type="InterPro" id="IPR026371">
    <property type="entry name" value="PGF_CTERM"/>
</dbReference>
<feature type="domain" description="DUF7827" evidence="4">
    <location>
        <begin position="688"/>
        <end position="811"/>
    </location>
</feature>
<name>A0A482T0U8_9EURY</name>
<evidence type="ECO:0000259" key="4">
    <source>
        <dbReference type="Pfam" id="PF25162"/>
    </source>
</evidence>
<dbReference type="Gene3D" id="2.60.40.3440">
    <property type="match status" value="2"/>
</dbReference>
<dbReference type="AlphaFoldDB" id="A0A482T0U8"/>
<dbReference type="Pfam" id="PF25162">
    <property type="entry name" value="DUF7827"/>
    <property type="match status" value="1"/>
</dbReference>
<accession>A0A482T0U8</accession>
<feature type="transmembrane region" description="Helical" evidence="3">
    <location>
        <begin position="1139"/>
        <end position="1156"/>
    </location>
</feature>
<evidence type="ECO:0000256" key="2">
    <source>
        <dbReference type="SAM" id="MobiDB-lite"/>
    </source>
</evidence>
<keyword evidence="1" id="KW-0732">Signal</keyword>
<sequence>MRKNTNQLRTLLLVAVVVTSVFASTATFAGTAVADTGTVTAPAEDVEVGTDANFTVEDTDNPNPAKIVYFSDSDGTINEAETKTGDGTNKSFTVGRSIVDSDLDGNLDDEVTVTNTSDGSTYNVSSIDPIDGNVTVENAPNSSTEIEIAYTTAPEAQNIDLSGDGTVTATIGTAKSNANTDDGILEVAAGDTLTAAYWDASAGVYRSATASVTAANTAPTANDDTTTVTKGESVTIPVLDNDEDDGSLNTSSVTVVSEPSEGETTVHSNGSITYTHTADSEANDSFTYEVADDQGEVSNTANVDVTVEVANTAPTANDDTTTVNKGETVTVPVLDNDVDDGTFDNSSLIVVSGPSEGETTVNSDGTITYTHTADRVADDSFKYKVEDDQGVESNIATVDVTVETAVPDNTAPKYLASAHYDEDEGDGDTEIELSFSEPVENLGDSEIYINGDPKGTLSGYAASIDHTGGRYVATLDGNQVNTGDIKIRLADDITDTSDSENRLSNPGNKSVVVAPVTVSEAERNLNVYIGTKIAVVGDSPNTPVEIVNGDYQAGSTGDNSHVYIFDTANEDTDDYDITIGSGADEVEVEVILRNLALDIDIDDRNVTEEETIEGMVSSKDGNRPVTLELLDDDGDVVKGSTITGRFDGQAEYEFSLDASSLDLDPGEYNLRVTDDQSGVQEESRDITVTEAGIGVAEIPGDRTFYEDRGDVAKIAIDIRNTDTATLAIGNSDKGFRSNVTVKDGNEDGRVELLFNTYAVTGLEGELSDSERDAVYSTNNSEDSVTDADVDEQNSVSSLLEGASYPLEVKAGESSDMSDSQGVGQLILQERETSWIQSWTAPSQRNYDTADEIHEAITTNNLTKSNKVAFGDLAVHRIKASGIEGALKTKADDVEDAFFELSDDGDISFTVEQADPGPNREPYQFVLDGSHSDVVADGENDTYYVIVDTDEVDTTERSVEPEHSLTANFTVFGDTGLADEEDQTVKAKYELVEAEFGVEEPLNVSATADEVIGGETNLAPGTQIDILIRDSGDTRPPFVKPSTAYVSEDGTFESTVDFSEQSVNDTFDASIDGGPAGEVTIEGNVVDDGETPTPTDTPITSTSTTTTDTSTDTPTPTKTATPTDTPTPTETLQPVDTPGFGIPIAVVAFLAAALLVSRRE</sequence>
<protein>
    <submittedName>
        <fullName evidence="5">PGF-CTERM sorting domain-containing protein</fullName>
    </submittedName>
</protein>
<keyword evidence="3" id="KW-0812">Transmembrane</keyword>